<feature type="transmembrane region" description="Helical" evidence="7">
    <location>
        <begin position="145"/>
        <end position="166"/>
    </location>
</feature>
<comment type="subcellular location">
    <subcellularLocation>
        <location evidence="1">Cell membrane</location>
        <topology evidence="1">Multi-pass membrane protein</topology>
    </subcellularLocation>
</comment>
<dbReference type="InterPro" id="IPR002429">
    <property type="entry name" value="CcO_II-like_C"/>
</dbReference>
<evidence type="ECO:0000256" key="6">
    <source>
        <dbReference type="SAM" id="MobiDB-lite"/>
    </source>
</evidence>
<name>A0ABZ1BXC1_9FIRM</name>
<keyword evidence="5 7" id="KW-0472">Membrane</keyword>
<gene>
    <name evidence="9" type="ORF">U7230_13765</name>
</gene>
<feature type="domain" description="Cytochrome oxidase subunit II copper A binding" evidence="8">
    <location>
        <begin position="354"/>
        <end position="495"/>
    </location>
</feature>
<accession>A0ABZ1BXC1</accession>
<feature type="transmembrane region" description="Helical" evidence="7">
    <location>
        <begin position="260"/>
        <end position="281"/>
    </location>
</feature>
<feature type="transmembrane region" description="Helical" evidence="7">
    <location>
        <begin position="186"/>
        <end position="204"/>
    </location>
</feature>
<dbReference type="InterPro" id="IPR008972">
    <property type="entry name" value="Cupredoxin"/>
</dbReference>
<dbReference type="RefSeq" id="WP_324716407.1">
    <property type="nucleotide sequence ID" value="NZ_CP141615.1"/>
</dbReference>
<dbReference type="PROSITE" id="PS50857">
    <property type="entry name" value="COX2_CUA"/>
    <property type="match status" value="1"/>
</dbReference>
<evidence type="ECO:0000313" key="10">
    <source>
        <dbReference type="Proteomes" id="UP001332192"/>
    </source>
</evidence>
<dbReference type="Pfam" id="PF09678">
    <property type="entry name" value="Caa3_CtaG"/>
    <property type="match status" value="1"/>
</dbReference>
<evidence type="ECO:0000256" key="4">
    <source>
        <dbReference type="ARBA" id="ARBA00022989"/>
    </source>
</evidence>
<evidence type="ECO:0000313" key="9">
    <source>
        <dbReference type="EMBL" id="WRP17135.1"/>
    </source>
</evidence>
<feature type="transmembrane region" description="Helical" evidence="7">
    <location>
        <begin position="216"/>
        <end position="240"/>
    </location>
</feature>
<dbReference type="Gene3D" id="2.60.40.420">
    <property type="entry name" value="Cupredoxins - blue copper proteins"/>
    <property type="match status" value="1"/>
</dbReference>
<dbReference type="EMBL" id="CP141615">
    <property type="protein sequence ID" value="WRP17135.1"/>
    <property type="molecule type" value="Genomic_DNA"/>
</dbReference>
<keyword evidence="4 7" id="KW-1133">Transmembrane helix</keyword>
<evidence type="ECO:0000256" key="5">
    <source>
        <dbReference type="ARBA" id="ARBA00023136"/>
    </source>
</evidence>
<evidence type="ECO:0000256" key="3">
    <source>
        <dbReference type="ARBA" id="ARBA00022692"/>
    </source>
</evidence>
<sequence>MCRVHGQGMARGAARGAAGALAVLAWAAVARAHGGDPHPEAVLRWTDWHVEPGVLVVSVLACVAYARIHRLFGGTRRQAGRWALGVAVVYVALESPLDRGADHFLFTLHMAQHFLLIMVAAPLLASAIPERAWGRARGLPVVGSVLRWIGTGAPAFVAYNLNLVAWHLPALYEAGLRSDAVHAAQHLLFLVTALGMWSVVMAPAHAVRATPPARLAGLVASSIVDWLVSFAIALAGRPLYPTYAAAPRLWGLSPEADLALGGGLMWVADNTVYAVAIGSLLSRYLRREAARARVPDGAAEAPSSVRTRRPATLEALQRGRGRPWGPALTLAAAGALAVAFAHGVVTGSLPGRAVPSVRVEAVAAGLTWYFVYPGSDGRFGRIDAAAGGPGNPAGLDPSDPAGRDDLVLGHLVVPPKARVEVRATSLDTVHSFAIPELGLDRLLMPDRWESVVFQAPGRGRLPIVCTQLCGMDREPMASYLAVTPSGSGAGSGPAAAAATSRPANSR</sequence>
<feature type="transmembrane region" description="Helical" evidence="7">
    <location>
        <begin position="80"/>
        <end position="97"/>
    </location>
</feature>
<dbReference type="Proteomes" id="UP001332192">
    <property type="component" value="Chromosome"/>
</dbReference>
<dbReference type="Pfam" id="PF00116">
    <property type="entry name" value="COX2"/>
    <property type="match status" value="1"/>
</dbReference>
<keyword evidence="10" id="KW-1185">Reference proteome</keyword>
<dbReference type="SUPFAM" id="SSF49503">
    <property type="entry name" value="Cupredoxins"/>
    <property type="match status" value="1"/>
</dbReference>
<feature type="transmembrane region" description="Helical" evidence="7">
    <location>
        <begin position="48"/>
        <end position="68"/>
    </location>
</feature>
<evidence type="ECO:0000256" key="7">
    <source>
        <dbReference type="SAM" id="Phobius"/>
    </source>
</evidence>
<feature type="transmembrane region" description="Helical" evidence="7">
    <location>
        <begin position="103"/>
        <end position="124"/>
    </location>
</feature>
<proteinExistence type="predicted"/>
<keyword evidence="2" id="KW-1003">Cell membrane</keyword>
<reference evidence="9 10" key="1">
    <citation type="journal article" date="2024" name="Front. Microbiol.">
        <title>Novel thermophilic genera Geochorda gen. nov. and Carboxydochorda gen. nov. from the deep terrestrial subsurface reveal the ecophysiological diversity in the class Limnochordia.</title>
        <authorList>
            <person name="Karnachuk O.V."/>
            <person name="Lukina A.P."/>
            <person name="Avakyan M.R."/>
            <person name="Kadnikov V.V."/>
            <person name="Begmatov S."/>
            <person name="Beletsky A.V."/>
            <person name="Vlasova K.G."/>
            <person name="Novikov A.A."/>
            <person name="Shcherbakova V.A."/>
            <person name="Mardanov A.V."/>
            <person name="Ravin N.V."/>
        </authorList>
    </citation>
    <scope>NUCLEOTIDE SEQUENCE [LARGE SCALE GENOMIC DNA]</scope>
    <source>
        <strain evidence="9 10">L945</strain>
    </source>
</reference>
<feature type="region of interest" description="Disordered" evidence="6">
    <location>
        <begin position="485"/>
        <end position="506"/>
    </location>
</feature>
<evidence type="ECO:0000259" key="8">
    <source>
        <dbReference type="PROSITE" id="PS50857"/>
    </source>
</evidence>
<keyword evidence="3 7" id="KW-0812">Transmembrane</keyword>
<protein>
    <submittedName>
        <fullName evidence="9">Cytochrome c oxidase assembly protein</fullName>
    </submittedName>
</protein>
<evidence type="ECO:0000256" key="2">
    <source>
        <dbReference type="ARBA" id="ARBA00022475"/>
    </source>
</evidence>
<evidence type="ECO:0000256" key="1">
    <source>
        <dbReference type="ARBA" id="ARBA00004651"/>
    </source>
</evidence>
<organism evidence="9 10">
    <name type="scientific">Carboxydichorda subterranea</name>
    <dbReference type="NCBI Taxonomy" id="3109565"/>
    <lineage>
        <taxon>Bacteria</taxon>
        <taxon>Bacillati</taxon>
        <taxon>Bacillota</taxon>
        <taxon>Limnochordia</taxon>
        <taxon>Limnochordales</taxon>
        <taxon>Geochordaceae</taxon>
        <taxon>Carboxydichorda</taxon>
    </lineage>
</organism>
<feature type="transmembrane region" description="Helical" evidence="7">
    <location>
        <begin position="327"/>
        <end position="345"/>
    </location>
</feature>
<dbReference type="InterPro" id="IPR019108">
    <property type="entry name" value="Caa3_assmbl_CtaG-rel"/>
</dbReference>